<dbReference type="Proteomes" id="UP001487740">
    <property type="component" value="Unassembled WGS sequence"/>
</dbReference>
<feature type="region of interest" description="Disordered" evidence="9">
    <location>
        <begin position="540"/>
        <end position="563"/>
    </location>
</feature>
<dbReference type="CDD" id="cd17871">
    <property type="entry name" value="GPN2"/>
    <property type="match status" value="1"/>
</dbReference>
<evidence type="ECO:0000313" key="10">
    <source>
        <dbReference type="EMBL" id="KAK8380964.1"/>
    </source>
</evidence>
<evidence type="ECO:0000256" key="6">
    <source>
        <dbReference type="ARBA" id="ARBA00023134"/>
    </source>
</evidence>
<dbReference type="InterPro" id="IPR030231">
    <property type="entry name" value="Gpn2"/>
</dbReference>
<comment type="similarity">
    <text evidence="2">Belongs to the GPN-loop GTPase family.</text>
</comment>
<feature type="compositionally biased region" description="Basic and acidic residues" evidence="9">
    <location>
        <begin position="540"/>
        <end position="549"/>
    </location>
</feature>
<dbReference type="Pfam" id="PF03029">
    <property type="entry name" value="ATP_bind_1"/>
    <property type="match status" value="1"/>
</dbReference>
<dbReference type="EMBL" id="JARAKH010000041">
    <property type="protein sequence ID" value="KAK8380964.1"/>
    <property type="molecule type" value="Genomic_DNA"/>
</dbReference>
<dbReference type="InterPro" id="IPR018788">
    <property type="entry name" value="Proteasome_assmbl_chp_3"/>
</dbReference>
<evidence type="ECO:0000313" key="11">
    <source>
        <dbReference type="Proteomes" id="UP001487740"/>
    </source>
</evidence>
<dbReference type="GO" id="GO:0003924">
    <property type="term" value="F:GTPase activity"/>
    <property type="evidence" value="ECO:0007669"/>
    <property type="project" value="TreeGrafter"/>
</dbReference>
<evidence type="ECO:0000256" key="3">
    <source>
        <dbReference type="ARBA" id="ARBA00014588"/>
    </source>
</evidence>
<dbReference type="Pfam" id="PF10178">
    <property type="entry name" value="PAC3"/>
    <property type="match status" value="1"/>
</dbReference>
<feature type="compositionally biased region" description="Acidic residues" evidence="9">
    <location>
        <begin position="495"/>
        <end position="505"/>
    </location>
</feature>
<evidence type="ECO:0000256" key="1">
    <source>
        <dbReference type="ARBA" id="ARBA00003181"/>
    </source>
</evidence>
<comment type="caution">
    <text evidence="10">The sequence shown here is derived from an EMBL/GenBank/DDBJ whole genome shotgun (WGS) entry which is preliminary data.</text>
</comment>
<organism evidence="10 11">
    <name type="scientific">Scylla paramamosain</name>
    <name type="common">Mud crab</name>
    <dbReference type="NCBI Taxonomy" id="85552"/>
    <lineage>
        <taxon>Eukaryota</taxon>
        <taxon>Metazoa</taxon>
        <taxon>Ecdysozoa</taxon>
        <taxon>Arthropoda</taxon>
        <taxon>Crustacea</taxon>
        <taxon>Multicrustacea</taxon>
        <taxon>Malacostraca</taxon>
        <taxon>Eumalacostraca</taxon>
        <taxon>Eucarida</taxon>
        <taxon>Decapoda</taxon>
        <taxon>Pleocyemata</taxon>
        <taxon>Brachyura</taxon>
        <taxon>Eubrachyura</taxon>
        <taxon>Portunoidea</taxon>
        <taxon>Portunidae</taxon>
        <taxon>Portuninae</taxon>
        <taxon>Scylla</taxon>
    </lineage>
</organism>
<dbReference type="GO" id="GO:0005525">
    <property type="term" value="F:GTP binding"/>
    <property type="evidence" value="ECO:0007669"/>
    <property type="project" value="UniProtKB-KW"/>
</dbReference>
<keyword evidence="11" id="KW-1185">Reference proteome</keyword>
<feature type="region of interest" description="Disordered" evidence="9">
    <location>
        <begin position="486"/>
        <end position="511"/>
    </location>
</feature>
<protein>
    <recommendedName>
        <fullName evidence="3">GPN-loop GTPase 2</fullName>
    </recommendedName>
    <alternativeName>
        <fullName evidence="7">ATP-binding domain 1 family member B</fullName>
    </alternativeName>
</protein>
<accession>A0AAW0T173</accession>
<keyword evidence="4" id="KW-0547">Nucleotide-binding</keyword>
<dbReference type="PANTHER" id="PTHR21231">
    <property type="entry name" value="XPA-BINDING PROTEIN 1-RELATED"/>
    <property type="match status" value="1"/>
</dbReference>
<comment type="function">
    <text evidence="1">Small GTPase required for proper localization of RNA polymerase II and III (RNAPII and RNAPIII). May act at an RNAP assembly step prior to nuclear import.</text>
</comment>
<dbReference type="AlphaFoldDB" id="A0AAW0T173"/>
<proteinExistence type="inferred from homology"/>
<dbReference type="InterPro" id="IPR004130">
    <property type="entry name" value="Gpn"/>
</dbReference>
<evidence type="ECO:0000256" key="2">
    <source>
        <dbReference type="ARBA" id="ARBA00005290"/>
    </source>
</evidence>
<keyword evidence="5" id="KW-0378">Hydrolase</keyword>
<dbReference type="FunFam" id="3.40.50.300:FF:000338">
    <property type="entry name" value="GPN-loop GTPase 2"/>
    <property type="match status" value="1"/>
</dbReference>
<evidence type="ECO:0000256" key="8">
    <source>
        <dbReference type="ARBA" id="ARBA00046611"/>
    </source>
</evidence>
<dbReference type="SUPFAM" id="SSF52540">
    <property type="entry name" value="P-loop containing nucleoside triphosphate hydrolases"/>
    <property type="match status" value="1"/>
</dbReference>
<dbReference type="GO" id="GO:0005737">
    <property type="term" value="C:cytoplasm"/>
    <property type="evidence" value="ECO:0007669"/>
    <property type="project" value="TreeGrafter"/>
</dbReference>
<dbReference type="InterPro" id="IPR027417">
    <property type="entry name" value="P-loop_NTPase"/>
</dbReference>
<comment type="subunit">
    <text evidence="8">Heterodimers with GPN1 or GPN3. Binds to RNA polymerase II (RNAPII).</text>
</comment>
<dbReference type="InterPro" id="IPR053720">
    <property type="entry name" value="Psm_Assembly_Chaperone"/>
</dbReference>
<dbReference type="Gene3D" id="3.30.230.90">
    <property type="match status" value="1"/>
</dbReference>
<evidence type="ECO:0000256" key="4">
    <source>
        <dbReference type="ARBA" id="ARBA00022741"/>
    </source>
</evidence>
<evidence type="ECO:0000256" key="5">
    <source>
        <dbReference type="ARBA" id="ARBA00022801"/>
    </source>
</evidence>
<gene>
    <name evidence="10" type="ORF">O3P69_008109</name>
</gene>
<evidence type="ECO:0000256" key="7">
    <source>
        <dbReference type="ARBA" id="ARBA00029700"/>
    </source>
</evidence>
<sequence length="599" mass="67269">MEVILTLVGCRPRQPGLHVSTSAIGMRAQTARTTLLHECYNLSLLISRHFLSRQRMMIYSSCDLHSEGIICEIGMASLFKENPDRPNSVRSQIFAKLINGVHTEFAVLVYSNRIFVTVSQCGKIGNLFSVHQESSQDKGTFSAKALTIFTIKCLLGVDSEETEQSIRLLAEKLDTPLPLLISLTLPKLCWRKGVGNQHSKMETRFGQVVLGPPGSGKTTYCKAMARMLQGLGRKVAVINLDPANDAVPYEAAADIQELVQVEEVMAMQGVGPNGALVFCMELLEANMSWLINKLKQFPKHYLIFDFPGQAELYSHHTMVRSILSALEKEGARLCAVYLVDSHYANDPGKYISAVMLTLNSMLMMELPTVNILSKVDAVEKYGSLDMGLDFYTEVMDLDYLLDYLGDAPGTRKYHKLNKAMAEVVTDYSLVSFLPVSVESHSTLLSAMKAIDKANGYIYGTGEERNIQRLLSCAVGAEWEHERIGVPRDTFMRDEEKEEEENEDNFESTRPTDFETTTYVAVLASSYQKLTYEAIQKIRRMEEQEQEHEQQQQQQQEEEEKEAILSRSKIIFSSPVLQTRHANLDLAARHKPGDEEAGCF</sequence>
<keyword evidence="6" id="KW-0342">GTP-binding</keyword>
<dbReference type="GO" id="GO:0043248">
    <property type="term" value="P:proteasome assembly"/>
    <property type="evidence" value="ECO:0007669"/>
    <property type="project" value="InterPro"/>
</dbReference>
<dbReference type="Gene3D" id="3.40.50.300">
    <property type="entry name" value="P-loop containing nucleotide triphosphate hydrolases"/>
    <property type="match status" value="1"/>
</dbReference>
<evidence type="ECO:0000256" key="9">
    <source>
        <dbReference type="SAM" id="MobiDB-lite"/>
    </source>
</evidence>
<dbReference type="PANTHER" id="PTHR21231:SF3">
    <property type="entry name" value="GPN-LOOP GTPASE 2"/>
    <property type="match status" value="1"/>
</dbReference>
<reference evidence="10 11" key="1">
    <citation type="submission" date="2023-03" db="EMBL/GenBank/DDBJ databases">
        <title>High-quality genome of Scylla paramamosain provides insights in environmental adaptation.</title>
        <authorList>
            <person name="Zhang L."/>
        </authorList>
    </citation>
    <scope>NUCLEOTIDE SEQUENCE [LARGE SCALE GENOMIC DNA]</scope>
    <source>
        <strain evidence="10">LZ_2023a</strain>
        <tissue evidence="10">Muscle</tissue>
    </source>
</reference>
<name>A0AAW0T173_SCYPA</name>